<name>A0AA38WH86_9ASTR</name>
<evidence type="ECO:0000256" key="1">
    <source>
        <dbReference type="SAM" id="MobiDB-lite"/>
    </source>
</evidence>
<feature type="region of interest" description="Disordered" evidence="1">
    <location>
        <begin position="347"/>
        <end position="366"/>
    </location>
</feature>
<evidence type="ECO:0000313" key="2">
    <source>
        <dbReference type="EMBL" id="KAJ9560792.1"/>
    </source>
</evidence>
<evidence type="ECO:0000313" key="3">
    <source>
        <dbReference type="Proteomes" id="UP001172457"/>
    </source>
</evidence>
<reference evidence="2" key="1">
    <citation type="submission" date="2023-03" db="EMBL/GenBank/DDBJ databases">
        <title>Chromosome-scale reference genome and RAD-based genetic map of yellow starthistle (Centaurea solstitialis) reveal putative structural variation and QTLs associated with invader traits.</title>
        <authorList>
            <person name="Reatini B."/>
            <person name="Cang F.A."/>
            <person name="Jiang Q."/>
            <person name="Mckibben M.T.W."/>
            <person name="Barker M.S."/>
            <person name="Rieseberg L.H."/>
            <person name="Dlugosch K.M."/>
        </authorList>
    </citation>
    <scope>NUCLEOTIDE SEQUENCE</scope>
    <source>
        <strain evidence="2">CAN-66</strain>
        <tissue evidence="2">Leaf</tissue>
    </source>
</reference>
<dbReference type="CDD" id="cd09272">
    <property type="entry name" value="RNase_HI_RT_Ty1"/>
    <property type="match status" value="1"/>
</dbReference>
<dbReference type="EMBL" id="JARYMX010000002">
    <property type="protein sequence ID" value="KAJ9560792.1"/>
    <property type="molecule type" value="Genomic_DNA"/>
</dbReference>
<accession>A0AA38WH86</accession>
<dbReference type="PANTHER" id="PTHR11439">
    <property type="entry name" value="GAG-POL-RELATED RETROTRANSPOSON"/>
    <property type="match status" value="1"/>
</dbReference>
<feature type="compositionally biased region" description="Pro residues" evidence="1">
    <location>
        <begin position="35"/>
        <end position="44"/>
    </location>
</feature>
<protein>
    <submittedName>
        <fullName evidence="2">Uncharacterized protein</fullName>
    </submittedName>
</protein>
<dbReference type="PANTHER" id="PTHR11439:SF498">
    <property type="entry name" value="DNAK FAMILY PROTEIN"/>
    <property type="match status" value="1"/>
</dbReference>
<dbReference type="AlphaFoldDB" id="A0AA38WH86"/>
<feature type="region of interest" description="Disordered" evidence="1">
    <location>
        <begin position="1"/>
        <end position="47"/>
    </location>
</feature>
<comment type="caution">
    <text evidence="2">The sequence shown here is derived from an EMBL/GenBank/DDBJ whole genome shotgun (WGS) entry which is preliminary data.</text>
</comment>
<proteinExistence type="predicted"/>
<dbReference type="Proteomes" id="UP001172457">
    <property type="component" value="Chromosome 2"/>
</dbReference>
<keyword evidence="3" id="KW-1185">Reference proteome</keyword>
<sequence>MFSQLLWKHRRTSSPSAESATRGAVIRRGPDVAPSHPPRGPPPLNSMLSHESHLVIRRGPDVVPSHPPRGPPFNSMPSHESHLVIRRGPDVAPSHPPRVALSAVLTFTTKNKPNHVIAKYGIDIILYLNERSLSSIEAYGSKTCALGFGLKVYNLKLTICAFLNVGCDESSHSLRTGLPIVSISIGDSALFRWTGVEDIAYIRIIQFLWLSRGYCVSMALYLDQRLFGPVDVYWSRVKAKSHPMDPRVHLSKFKRDVLSNPSQYRGLVGRLIHLIITCADIAFPVHFLSQFMSDPCTTRMKTPTEASQVESWSRGTNKDRGTCPDTCRSVTGYCVFLGDSLVSSHSKKQSAESRSSAEAEYHTMASTTHERKGNLVFRFLCHQED</sequence>
<gene>
    <name evidence="2" type="ORF">OSB04_005952</name>
</gene>
<organism evidence="2 3">
    <name type="scientific">Centaurea solstitialis</name>
    <name type="common">yellow star-thistle</name>
    <dbReference type="NCBI Taxonomy" id="347529"/>
    <lineage>
        <taxon>Eukaryota</taxon>
        <taxon>Viridiplantae</taxon>
        <taxon>Streptophyta</taxon>
        <taxon>Embryophyta</taxon>
        <taxon>Tracheophyta</taxon>
        <taxon>Spermatophyta</taxon>
        <taxon>Magnoliopsida</taxon>
        <taxon>eudicotyledons</taxon>
        <taxon>Gunneridae</taxon>
        <taxon>Pentapetalae</taxon>
        <taxon>asterids</taxon>
        <taxon>campanulids</taxon>
        <taxon>Asterales</taxon>
        <taxon>Asteraceae</taxon>
        <taxon>Carduoideae</taxon>
        <taxon>Cardueae</taxon>
        <taxon>Centaureinae</taxon>
        <taxon>Centaurea</taxon>
    </lineage>
</organism>
<feature type="compositionally biased region" description="Basic and acidic residues" evidence="1">
    <location>
        <begin position="349"/>
        <end position="361"/>
    </location>
</feature>